<feature type="compositionally biased region" description="Low complexity" evidence="11">
    <location>
        <begin position="73"/>
        <end position="85"/>
    </location>
</feature>
<dbReference type="OrthoDB" id="9810980at2"/>
<dbReference type="InterPro" id="IPR010129">
    <property type="entry name" value="T1SS_HlyD"/>
</dbReference>
<dbReference type="Pfam" id="PF25994">
    <property type="entry name" value="HH_AprE"/>
    <property type="match status" value="1"/>
</dbReference>
<feature type="transmembrane region" description="Helical" evidence="9">
    <location>
        <begin position="174"/>
        <end position="193"/>
    </location>
</feature>
<keyword evidence="15" id="KW-1185">Reference proteome</keyword>
<evidence type="ECO:0000256" key="8">
    <source>
        <dbReference type="ARBA" id="ARBA00023136"/>
    </source>
</evidence>
<feature type="coiled-coil region" evidence="10">
    <location>
        <begin position="375"/>
        <end position="445"/>
    </location>
</feature>
<proteinExistence type="inferred from homology"/>
<dbReference type="Pfam" id="PF26002">
    <property type="entry name" value="Beta-barrel_AprE"/>
    <property type="match status" value="1"/>
</dbReference>
<dbReference type="InterPro" id="IPR058781">
    <property type="entry name" value="HH_AprE-like"/>
</dbReference>
<accession>A0A4Q2UC86</accession>
<dbReference type="Gene3D" id="2.40.50.100">
    <property type="match status" value="1"/>
</dbReference>
<evidence type="ECO:0000256" key="5">
    <source>
        <dbReference type="ARBA" id="ARBA00022519"/>
    </source>
</evidence>
<reference evidence="14 15" key="2">
    <citation type="submission" date="2019-02" db="EMBL/GenBank/DDBJ databases">
        <title>'Lichenibacterium ramalinii' gen. nov. sp. nov., 'Lichenibacterium minor' gen. nov. sp. nov.</title>
        <authorList>
            <person name="Pankratov T."/>
        </authorList>
    </citation>
    <scope>NUCLEOTIDE SEQUENCE [LARGE SCALE GENOMIC DNA]</scope>
    <source>
        <strain evidence="14 15">RmlP026</strain>
    </source>
</reference>
<dbReference type="NCBIfam" id="TIGR01843">
    <property type="entry name" value="type_I_hlyD"/>
    <property type="match status" value="1"/>
</dbReference>
<evidence type="ECO:0000256" key="1">
    <source>
        <dbReference type="ARBA" id="ARBA00004377"/>
    </source>
</evidence>
<keyword evidence="7 9" id="KW-1133">Transmembrane helix</keyword>
<dbReference type="PANTHER" id="PTHR30386">
    <property type="entry name" value="MEMBRANE FUSION SUBUNIT OF EMRAB-TOLC MULTIDRUG EFFLUX PUMP"/>
    <property type="match status" value="1"/>
</dbReference>
<gene>
    <name evidence="14" type="ORF">D3273_00070</name>
</gene>
<dbReference type="GO" id="GO:0015031">
    <property type="term" value="P:protein transport"/>
    <property type="evidence" value="ECO:0007669"/>
    <property type="project" value="InterPro"/>
</dbReference>
<dbReference type="SUPFAM" id="SSF111369">
    <property type="entry name" value="HlyD-like secretion proteins"/>
    <property type="match status" value="1"/>
</dbReference>
<evidence type="ECO:0000313" key="15">
    <source>
        <dbReference type="Proteomes" id="UP000290759"/>
    </source>
</evidence>
<keyword evidence="5 9" id="KW-0997">Cell inner membrane</keyword>
<dbReference type="RefSeq" id="WP_129222547.1">
    <property type="nucleotide sequence ID" value="NZ_QYBB01000001.1"/>
</dbReference>
<keyword evidence="8 9" id="KW-0472">Membrane</keyword>
<dbReference type="AlphaFoldDB" id="A0A4Q2UC86"/>
<feature type="domain" description="AprE-like beta-barrel" evidence="13">
    <location>
        <begin position="480"/>
        <end position="535"/>
    </location>
</feature>
<evidence type="ECO:0000256" key="6">
    <source>
        <dbReference type="ARBA" id="ARBA00022692"/>
    </source>
</evidence>
<evidence type="ECO:0000256" key="11">
    <source>
        <dbReference type="SAM" id="MobiDB-lite"/>
    </source>
</evidence>
<dbReference type="Proteomes" id="UP000290759">
    <property type="component" value="Unassembled WGS sequence"/>
</dbReference>
<evidence type="ECO:0000256" key="2">
    <source>
        <dbReference type="ARBA" id="ARBA00009477"/>
    </source>
</evidence>
<dbReference type="PANTHER" id="PTHR30386:SF27">
    <property type="entry name" value="MEMBRANE FUSION PROTEIN (MFP) FAMILY PROTEIN"/>
    <property type="match status" value="1"/>
</dbReference>
<dbReference type="EMBL" id="QYBB01000001">
    <property type="protein sequence ID" value="RYC33688.1"/>
    <property type="molecule type" value="Genomic_DNA"/>
</dbReference>
<feature type="region of interest" description="Disordered" evidence="11">
    <location>
        <begin position="529"/>
        <end position="551"/>
    </location>
</feature>
<dbReference type="InterPro" id="IPR058982">
    <property type="entry name" value="Beta-barrel_AprE"/>
</dbReference>
<keyword evidence="6 9" id="KW-0812">Transmembrane</keyword>
<organism evidence="14 15">
    <name type="scientific">Lichenibacterium minor</name>
    <dbReference type="NCBI Taxonomy" id="2316528"/>
    <lineage>
        <taxon>Bacteria</taxon>
        <taxon>Pseudomonadati</taxon>
        <taxon>Pseudomonadota</taxon>
        <taxon>Alphaproteobacteria</taxon>
        <taxon>Hyphomicrobiales</taxon>
        <taxon>Lichenihabitantaceae</taxon>
        <taxon>Lichenibacterium</taxon>
    </lineage>
</organism>
<sequence length="619" mass="65425">MTTMRRGSIAGADALDAAPGNVQPGPPAEGAAAVLADPAAPAPGRRRRGVPAEQNGAALTATAGETPSRRLQAARAVAAVPAPARSDGPQRDTVAPGRRLQGAGGAQTPRPAGPGRDVTVAGAGQPARRKHAGRPVIDLDELWAPVKPDRAAVDREFLPGALEILEAPASPIRVWLIYALCGLVTAALAWSWFGHLDVYADATGKVQASGRTKVVQPVESGRVEEIQATDGDHVKAGAVLVRLDPTSAIADRNVTRDQLWNARGEVIRHQAEIGALASEKVNTAPKVEWPSDLPGYVTARETQALTGELSSIAATLASLQAERVATVADRDKYQANIEPQKKVIALVTEHLGMGNQLYKDGYNSRLTVITEEQQLQTAQLQLVNLQGSLAQAEAAIPVIDAKILSTRQTFVTTNTTALVQSQQQVDKLRQDLAKADEKVDHMTLTSPIDGTVQATAVTTVGQVVTTGQQLMQVVPEGTPLEVDAYILNSDAGFVRVGQDATIKVDTFPYTRYGTISGKVTKVAADALPGKQAQQQQGNGSTPPSADGSMSVTSAAQQVTDLVFPVTVVPDQPGLMVDGRLRKLTSGMTVTVEIRTESRRAIDYILSPLHSLFEQSAQER</sequence>
<protein>
    <recommendedName>
        <fullName evidence="9">Membrane fusion protein (MFP) family protein</fullName>
    </recommendedName>
</protein>
<feature type="compositionally biased region" description="Low complexity" evidence="11">
    <location>
        <begin position="28"/>
        <end position="43"/>
    </location>
</feature>
<dbReference type="InterPro" id="IPR050739">
    <property type="entry name" value="MFP"/>
</dbReference>
<reference evidence="14 15" key="1">
    <citation type="submission" date="2018-12" db="EMBL/GenBank/DDBJ databases">
        <authorList>
            <person name="Grouzdev D.S."/>
            <person name="Krutkina M.S."/>
        </authorList>
    </citation>
    <scope>NUCLEOTIDE SEQUENCE [LARGE SCALE GENOMIC DNA]</scope>
    <source>
        <strain evidence="14 15">RmlP026</strain>
    </source>
</reference>
<comment type="subcellular location">
    <subcellularLocation>
        <location evidence="1 9">Cell inner membrane</location>
        <topology evidence="1 9">Single-pass membrane protein</topology>
    </subcellularLocation>
</comment>
<comment type="caution">
    <text evidence="14">The sequence shown here is derived from an EMBL/GenBank/DDBJ whole genome shotgun (WGS) entry which is preliminary data.</text>
</comment>
<name>A0A4Q2UC86_9HYPH</name>
<feature type="compositionally biased region" description="Polar residues" evidence="11">
    <location>
        <begin position="531"/>
        <end position="551"/>
    </location>
</feature>
<evidence type="ECO:0000256" key="7">
    <source>
        <dbReference type="ARBA" id="ARBA00022989"/>
    </source>
</evidence>
<dbReference type="Gene3D" id="2.40.30.170">
    <property type="match status" value="1"/>
</dbReference>
<keyword evidence="3 9" id="KW-0813">Transport</keyword>
<comment type="similarity">
    <text evidence="2 9">Belongs to the membrane fusion protein (MFP) (TC 8.A.1) family.</text>
</comment>
<keyword evidence="10" id="KW-0175">Coiled coil</keyword>
<evidence type="ECO:0000256" key="3">
    <source>
        <dbReference type="ARBA" id="ARBA00022448"/>
    </source>
</evidence>
<dbReference type="GO" id="GO:0005886">
    <property type="term" value="C:plasma membrane"/>
    <property type="evidence" value="ECO:0007669"/>
    <property type="project" value="UniProtKB-SubCell"/>
</dbReference>
<evidence type="ECO:0000256" key="10">
    <source>
        <dbReference type="SAM" id="Coils"/>
    </source>
</evidence>
<evidence type="ECO:0000256" key="4">
    <source>
        <dbReference type="ARBA" id="ARBA00022475"/>
    </source>
</evidence>
<evidence type="ECO:0000259" key="12">
    <source>
        <dbReference type="Pfam" id="PF25994"/>
    </source>
</evidence>
<evidence type="ECO:0000259" key="13">
    <source>
        <dbReference type="Pfam" id="PF26002"/>
    </source>
</evidence>
<dbReference type="PRINTS" id="PR01490">
    <property type="entry name" value="RTXTOXIND"/>
</dbReference>
<feature type="region of interest" description="Disordered" evidence="11">
    <location>
        <begin position="1"/>
        <end position="133"/>
    </location>
</feature>
<evidence type="ECO:0000313" key="14">
    <source>
        <dbReference type="EMBL" id="RYC33688.1"/>
    </source>
</evidence>
<evidence type="ECO:0000256" key="9">
    <source>
        <dbReference type="RuleBase" id="RU365093"/>
    </source>
</evidence>
<keyword evidence="4 9" id="KW-1003">Cell membrane</keyword>
<feature type="domain" description="AprE-like long alpha-helical hairpin" evidence="12">
    <location>
        <begin position="250"/>
        <end position="437"/>
    </location>
</feature>